<accession>A0ABZ3CA23</accession>
<evidence type="ECO:0000256" key="1">
    <source>
        <dbReference type="ARBA" id="ARBA00004613"/>
    </source>
</evidence>
<dbReference type="PANTHER" id="PTHR38050">
    <property type="match status" value="1"/>
</dbReference>
<feature type="domain" description="Phospholipase/carboxylesterase/thioesterase" evidence="9">
    <location>
        <begin position="76"/>
        <end position="251"/>
    </location>
</feature>
<dbReference type="InterPro" id="IPR003140">
    <property type="entry name" value="PLipase/COase/thioEstase"/>
</dbReference>
<feature type="chain" id="PRO_5045938862" evidence="8">
    <location>
        <begin position="37"/>
        <end position="348"/>
    </location>
</feature>
<evidence type="ECO:0000256" key="5">
    <source>
        <dbReference type="ARBA" id="ARBA00022801"/>
    </source>
</evidence>
<evidence type="ECO:0000313" key="10">
    <source>
        <dbReference type="EMBL" id="WZW99622.1"/>
    </source>
</evidence>
<evidence type="ECO:0000256" key="4">
    <source>
        <dbReference type="ARBA" id="ARBA00022729"/>
    </source>
</evidence>
<evidence type="ECO:0000313" key="11">
    <source>
        <dbReference type="Proteomes" id="UP001434337"/>
    </source>
</evidence>
<keyword evidence="4 8" id="KW-0732">Signal</keyword>
<dbReference type="Proteomes" id="UP001434337">
    <property type="component" value="Chromosome"/>
</dbReference>
<dbReference type="EMBL" id="CP115965">
    <property type="protein sequence ID" value="WZW99622.1"/>
    <property type="molecule type" value="Genomic_DNA"/>
</dbReference>
<evidence type="ECO:0000256" key="7">
    <source>
        <dbReference type="ARBA" id="ARBA00023326"/>
    </source>
</evidence>
<dbReference type="InterPro" id="IPR043595">
    <property type="entry name" value="FaeB/C/D"/>
</dbReference>
<proteinExistence type="predicted"/>
<dbReference type="Gene3D" id="3.40.50.1820">
    <property type="entry name" value="alpha/beta hydrolase"/>
    <property type="match status" value="1"/>
</dbReference>
<keyword evidence="5" id="KW-0378">Hydrolase</keyword>
<keyword evidence="2" id="KW-0964">Secreted</keyword>
<dbReference type="InterPro" id="IPR006311">
    <property type="entry name" value="TAT_signal"/>
</dbReference>
<comment type="subcellular location">
    <subcellularLocation>
        <location evidence="1">Secreted</location>
    </subcellularLocation>
</comment>
<organism evidence="10 11">
    <name type="scientific">Propioniciclava soli</name>
    <dbReference type="NCBI Taxonomy" id="2775081"/>
    <lineage>
        <taxon>Bacteria</taxon>
        <taxon>Bacillati</taxon>
        <taxon>Actinomycetota</taxon>
        <taxon>Actinomycetes</taxon>
        <taxon>Propionibacteriales</taxon>
        <taxon>Propionibacteriaceae</taxon>
        <taxon>Propioniciclava</taxon>
    </lineage>
</organism>
<evidence type="ECO:0000256" key="8">
    <source>
        <dbReference type="SAM" id="SignalP"/>
    </source>
</evidence>
<dbReference type="InterPro" id="IPR029058">
    <property type="entry name" value="AB_hydrolase_fold"/>
</dbReference>
<dbReference type="Pfam" id="PF02230">
    <property type="entry name" value="Abhydrolase_2"/>
    <property type="match status" value="1"/>
</dbReference>
<dbReference type="PANTHER" id="PTHR38050:SF2">
    <property type="entry name" value="FERULOYL ESTERASE C-RELATED"/>
    <property type="match status" value="1"/>
</dbReference>
<reference evidence="10 11" key="1">
    <citation type="journal article" date="2023" name="Environ Microbiome">
        <title>A coral-associated actinobacterium mitigates coral bleaching under heat stress.</title>
        <authorList>
            <person name="Li J."/>
            <person name="Zou Y."/>
            <person name="Li Q."/>
            <person name="Zhang J."/>
            <person name="Bourne D.G."/>
            <person name="Lyu Y."/>
            <person name="Liu C."/>
            <person name="Zhang S."/>
        </authorList>
    </citation>
    <scope>NUCLEOTIDE SEQUENCE [LARGE SCALE GENOMIC DNA]</scope>
    <source>
        <strain evidence="10 11">SCSIO 13291</strain>
    </source>
</reference>
<keyword evidence="6" id="KW-0119">Carbohydrate metabolism</keyword>
<evidence type="ECO:0000256" key="6">
    <source>
        <dbReference type="ARBA" id="ARBA00023277"/>
    </source>
</evidence>
<keyword evidence="11" id="KW-1185">Reference proteome</keyword>
<dbReference type="PROSITE" id="PS51318">
    <property type="entry name" value="TAT"/>
    <property type="match status" value="1"/>
</dbReference>
<sequence length="348" mass="35756">MTPTPTLGLRRLAVTLGSVAALLASSLGTAAPPAHAAPSDQARAAACARSLPAGTSLVEVPFAGVTTRVRVNVPDAPSRKALPLVLDLHGSNANGTVQAGISGLGAIADREQFIVAQPTAAIPLPTTDPLPDGNWAWNVPGVPTTAGAFPPAGARDDVAYLSAVVDQLDARACVDERRIYATGFSGGGRMASALACARPDLIAAIAPVAGLRAGRPDPTDTTTVDAASCPPDAPVAVLTFHGDADFVNPFAGSADLRWGYSVNLALATWADLDDCRARPSTMQVSEHVTRISYAGCARRAAVVGYIVEGGGHTWPGTAVDLSPLGVTTQEIDASELMWEFFAAHQRRG</sequence>
<evidence type="ECO:0000256" key="3">
    <source>
        <dbReference type="ARBA" id="ARBA00022651"/>
    </source>
</evidence>
<keyword evidence="7" id="KW-0624">Polysaccharide degradation</keyword>
<gene>
    <name evidence="10" type="ORF">PCC79_05345</name>
</gene>
<feature type="signal peptide" evidence="8">
    <location>
        <begin position="1"/>
        <end position="36"/>
    </location>
</feature>
<name>A0ABZ3CA23_9ACTN</name>
<evidence type="ECO:0000256" key="2">
    <source>
        <dbReference type="ARBA" id="ARBA00022525"/>
    </source>
</evidence>
<protein>
    <submittedName>
        <fullName evidence="10">PHB depolymerase family esterase</fullName>
    </submittedName>
</protein>
<keyword evidence="3" id="KW-0858">Xylan degradation</keyword>
<evidence type="ECO:0000259" key="9">
    <source>
        <dbReference type="Pfam" id="PF02230"/>
    </source>
</evidence>
<dbReference type="RefSeq" id="WP_342373221.1">
    <property type="nucleotide sequence ID" value="NZ_CP115965.1"/>
</dbReference>
<dbReference type="SUPFAM" id="SSF53474">
    <property type="entry name" value="alpha/beta-Hydrolases"/>
    <property type="match status" value="1"/>
</dbReference>